<dbReference type="AlphaFoldDB" id="A1WME9"/>
<dbReference type="STRING" id="391735.Veis_3073"/>
<organism evidence="1 2">
    <name type="scientific">Verminephrobacter eiseniae (strain EF01-2)</name>
    <dbReference type="NCBI Taxonomy" id="391735"/>
    <lineage>
        <taxon>Bacteria</taxon>
        <taxon>Pseudomonadati</taxon>
        <taxon>Pseudomonadota</taxon>
        <taxon>Betaproteobacteria</taxon>
        <taxon>Burkholderiales</taxon>
        <taxon>Comamonadaceae</taxon>
        <taxon>Verminephrobacter</taxon>
    </lineage>
</organism>
<name>A1WME9_VEREI</name>
<dbReference type="KEGG" id="vei:Veis_3073"/>
<keyword evidence="2" id="KW-1185">Reference proteome</keyword>
<dbReference type="InterPro" id="IPR021352">
    <property type="entry name" value="DUF2971"/>
</dbReference>
<dbReference type="RefSeq" id="WP_011810801.1">
    <property type="nucleotide sequence ID" value="NC_008786.1"/>
</dbReference>
<protein>
    <recommendedName>
        <fullName evidence="3">DUF2971 domain-containing protein</fullName>
    </recommendedName>
</protein>
<evidence type="ECO:0000313" key="2">
    <source>
        <dbReference type="Proteomes" id="UP000000374"/>
    </source>
</evidence>
<gene>
    <name evidence="1" type="ordered locus">Veis_3073</name>
</gene>
<dbReference type="Proteomes" id="UP000000374">
    <property type="component" value="Chromosome"/>
</dbReference>
<dbReference type="OrthoDB" id="4119964at2"/>
<reference evidence="2" key="1">
    <citation type="submission" date="2006-12" db="EMBL/GenBank/DDBJ databases">
        <title>Complete sequence of chromosome 1 of Verminephrobacter eiseniae EF01-2.</title>
        <authorList>
            <person name="Copeland A."/>
            <person name="Lucas S."/>
            <person name="Lapidus A."/>
            <person name="Barry K."/>
            <person name="Detter J.C."/>
            <person name="Glavina del Rio T."/>
            <person name="Dalin E."/>
            <person name="Tice H."/>
            <person name="Pitluck S."/>
            <person name="Chertkov O."/>
            <person name="Brettin T."/>
            <person name="Bruce D."/>
            <person name="Han C."/>
            <person name="Tapia R."/>
            <person name="Gilna P."/>
            <person name="Schmutz J."/>
            <person name="Larimer F."/>
            <person name="Land M."/>
            <person name="Hauser L."/>
            <person name="Kyrpides N."/>
            <person name="Kim E."/>
            <person name="Stahl D."/>
            <person name="Richardson P."/>
        </authorList>
    </citation>
    <scope>NUCLEOTIDE SEQUENCE [LARGE SCALE GENOMIC DNA]</scope>
    <source>
        <strain evidence="2">EF01-2</strain>
    </source>
</reference>
<evidence type="ECO:0008006" key="3">
    <source>
        <dbReference type="Google" id="ProtNLM"/>
    </source>
</evidence>
<evidence type="ECO:0000313" key="1">
    <source>
        <dbReference type="EMBL" id="ABM58806.1"/>
    </source>
</evidence>
<sequence length="317" mass="36405">MQPDFPLSLTYPDGPDKPPVCKSKDVLAAFNSASRGQYDMSQTKQWRSHQGGRGRQWETENIPIHLYKYRQLDPKNCAQVEHARDILVRDRIWVAKPDSLNDLHELNFNLVKNPDPSRLREWAKNGMRQHCPKLSSAERLRVIKNIVDGPITKPMIEGLREDMRRAGGVFCASQDPRNGPMWAHYADNHRGICIQYDTTEDELFLLTQKVLYTPQLPTMMGPSDPGKPPDYYRYKSPEWAYEREWRVMIFCNSGLSVTVRPLTISGVIFGVRANQATVKIVSELLAKRVALGKPAFKLYRAKPHDDRYGLAITRMKP</sequence>
<dbReference type="Pfam" id="PF11185">
    <property type="entry name" value="DUF2971"/>
    <property type="match status" value="1"/>
</dbReference>
<dbReference type="HOGENOM" id="CLU_050666_0_0_4"/>
<dbReference type="EMBL" id="CP000542">
    <property type="protein sequence ID" value="ABM58806.1"/>
    <property type="molecule type" value="Genomic_DNA"/>
</dbReference>
<dbReference type="GeneID" id="76463465"/>
<accession>A1WME9</accession>
<proteinExistence type="predicted"/>
<dbReference type="eggNOG" id="COG0457">
    <property type="taxonomic scope" value="Bacteria"/>
</dbReference>